<dbReference type="AlphaFoldDB" id="A0A8S3JAD2"/>
<organism evidence="2 3">
    <name type="scientific">Rotaria magnacalcarata</name>
    <dbReference type="NCBI Taxonomy" id="392030"/>
    <lineage>
        <taxon>Eukaryota</taxon>
        <taxon>Metazoa</taxon>
        <taxon>Spiralia</taxon>
        <taxon>Gnathifera</taxon>
        <taxon>Rotifera</taxon>
        <taxon>Eurotatoria</taxon>
        <taxon>Bdelloidea</taxon>
        <taxon>Philodinida</taxon>
        <taxon>Philodinidae</taxon>
        <taxon>Rotaria</taxon>
    </lineage>
</organism>
<evidence type="ECO:0000313" key="2">
    <source>
        <dbReference type="EMBL" id="CAF5213396.1"/>
    </source>
</evidence>
<feature type="region of interest" description="Disordered" evidence="1">
    <location>
        <begin position="1"/>
        <end position="68"/>
    </location>
</feature>
<dbReference type="EMBL" id="CAJOBI010341404">
    <property type="protein sequence ID" value="CAF5213396.1"/>
    <property type="molecule type" value="Genomic_DNA"/>
</dbReference>
<dbReference type="Proteomes" id="UP000676336">
    <property type="component" value="Unassembled WGS sequence"/>
</dbReference>
<evidence type="ECO:0000256" key="1">
    <source>
        <dbReference type="SAM" id="MobiDB-lite"/>
    </source>
</evidence>
<accession>A0A8S3JAD2</accession>
<protein>
    <submittedName>
        <fullName evidence="2">Uncharacterized protein</fullName>
    </submittedName>
</protein>
<proteinExistence type="predicted"/>
<sequence length="68" mass="7722">FEPVRISVQGEVIRDLDTNNNQSSRKTEHPDSDDEDHPSNMNGRGALNLYQQRQQKRVKLTTSAVNAD</sequence>
<evidence type="ECO:0000313" key="3">
    <source>
        <dbReference type="Proteomes" id="UP000676336"/>
    </source>
</evidence>
<comment type="caution">
    <text evidence="2">The sequence shown here is derived from an EMBL/GenBank/DDBJ whole genome shotgun (WGS) entry which is preliminary data.</text>
</comment>
<feature type="non-terminal residue" evidence="2">
    <location>
        <position position="1"/>
    </location>
</feature>
<reference evidence="2" key="1">
    <citation type="submission" date="2021-02" db="EMBL/GenBank/DDBJ databases">
        <authorList>
            <person name="Nowell W R."/>
        </authorList>
    </citation>
    <scope>NUCLEOTIDE SEQUENCE</scope>
</reference>
<name>A0A8S3JAD2_9BILA</name>
<gene>
    <name evidence="2" type="ORF">SMN809_LOCUS79019</name>
</gene>